<dbReference type="InterPro" id="IPR001965">
    <property type="entry name" value="Znf_PHD"/>
</dbReference>
<feature type="compositionally biased region" description="Polar residues" evidence="6">
    <location>
        <begin position="636"/>
        <end position="648"/>
    </location>
</feature>
<feature type="compositionally biased region" description="Polar residues" evidence="6">
    <location>
        <begin position="722"/>
        <end position="758"/>
    </location>
</feature>
<feature type="region of interest" description="Disordered" evidence="6">
    <location>
        <begin position="409"/>
        <end position="443"/>
    </location>
</feature>
<evidence type="ECO:0000256" key="5">
    <source>
        <dbReference type="ARBA" id="ARBA00023242"/>
    </source>
</evidence>
<evidence type="ECO:0000256" key="4">
    <source>
        <dbReference type="ARBA" id="ARBA00022833"/>
    </source>
</evidence>
<evidence type="ECO:0000313" key="8">
    <source>
        <dbReference type="EMBL" id="GMH22815.1"/>
    </source>
</evidence>
<feature type="region of interest" description="Disordered" evidence="6">
    <location>
        <begin position="222"/>
        <end position="251"/>
    </location>
</feature>
<feature type="compositionally biased region" description="Basic and acidic residues" evidence="6">
    <location>
        <begin position="1084"/>
        <end position="1096"/>
    </location>
</feature>
<feature type="domain" description="Zinc finger PHD-type" evidence="7">
    <location>
        <begin position="25"/>
        <end position="68"/>
    </location>
</feature>
<feature type="region of interest" description="Disordered" evidence="6">
    <location>
        <begin position="1018"/>
        <end position="1142"/>
    </location>
</feature>
<sequence>MKSRPHRLPSSVPSEDWVDGSWTVDCVCGVNFDDGEEMVNCDECGVWVHTRCSRFVKGEKSFACDKCKNKSCRTDSEETEVAQLLVELPTKTIRMKNNDPCPLNNHPPPCRPDRLWVERPYEERVHVQGIPGGDPALFHGLSPVFSTQLWKCTGYVPKKLNLHYKEFPCWDEQQDVDAKIDEVSENMADKGAGVLYSLSKETVVTAPVAALVGMRVQMDETRSEKKLSKEKKWESGDANDRGMQSAMRKERSLRGPIVLESGKNREEIGVSKDGIGKKKSMAVDGEHDIKKNKVHALKSAVSPPTNDSQLELYGDHNFNVLKADIQNIKLGHVKDVFEEDASDVCLAVGRNIQKPKENLASNEDISEALSSEMSGHNYPANNRFMGKAIHGALDPVSCSAKDVTVSPSFLDQDDAGSSPVKEEDVASDKADSNEGANSEQPVISLQRSESLVETVASAIPQVKDNEILEKPDAYLIDRDARNENCKGILKGHSADVKFDDTKDSAQHVVSYISQCSKANDAATSSPQPVVRMALEVDKVMEAVSDSCSNKADEISCNNLPVKQVLEESECSVDKLKISSESQHGPKVAEETSTSRDPVLSPPAPPSQSKLFCVGKSSPRSSTIAISKSSSSDKCRTANSKISNPVGNQANLKYNATSKKDKATSGLVRNEGKHQLVCTTLKEHPKSPIDPALRESHRNKTYPSSISKHSSLDAKDHARYASSKASSVDSHPLQSSIHEPTGSFQTQGASHVQNKNMASDLQPRGEKVVLSNFQPLFKASHSSSGHPPASTNSSAGLSDEELALLLHQELNSSPRVPRVPRVRHAGSLPQLSSPSATSMLIKRSGSGGKEQHLFSRRKSKDVRSSHEARNEARVINRVPSSPDSAKTGDALVQAESSNGSLHSAQKNVLHTSIATANSVPSSADANERKLSSSRYSPRNNSDDDNGSEGPAHRTLPGLIAEIMSKGRRMTYEELCNAVLPHWHNLRKHNGERYAYSSHSQAVLDCLRNRIEWAQLVDRGPKTNPSRKRRKIDIEPPNTESEDNGYEEDIALKDGEGKSLESNREEFPKGKRKARKRRRSALRGRGIKDIRKERKAEVLSDDDSSSFSDSTEDSMYSEDETDGGGRSAARSKASGTSAETATVF</sequence>
<comment type="subcellular location">
    <subcellularLocation>
        <location evidence="1">Nucleus</location>
    </subcellularLocation>
</comment>
<dbReference type="InterPro" id="IPR011011">
    <property type="entry name" value="Znf_FYVE_PHD"/>
</dbReference>
<dbReference type="Pfam" id="PF24659">
    <property type="entry name" value="DUF7648"/>
    <property type="match status" value="1"/>
</dbReference>
<feature type="region of interest" description="Disordered" evidence="6">
    <location>
        <begin position="683"/>
        <end position="759"/>
    </location>
</feature>
<evidence type="ECO:0000256" key="1">
    <source>
        <dbReference type="ARBA" id="ARBA00004123"/>
    </source>
</evidence>
<feature type="compositionally biased region" description="Low complexity" evidence="6">
    <location>
        <begin position="616"/>
        <end position="629"/>
    </location>
</feature>
<dbReference type="GO" id="GO:0005634">
    <property type="term" value="C:nucleus"/>
    <property type="evidence" value="ECO:0007669"/>
    <property type="project" value="UniProtKB-SubCell"/>
</dbReference>
<feature type="compositionally biased region" description="Polar residues" evidence="6">
    <location>
        <begin position="434"/>
        <end position="443"/>
    </location>
</feature>
<dbReference type="PROSITE" id="PS01359">
    <property type="entry name" value="ZF_PHD_1"/>
    <property type="match status" value="1"/>
</dbReference>
<evidence type="ECO:0000256" key="2">
    <source>
        <dbReference type="ARBA" id="ARBA00022723"/>
    </source>
</evidence>
<proteinExistence type="predicted"/>
<evidence type="ECO:0000256" key="3">
    <source>
        <dbReference type="ARBA" id="ARBA00022771"/>
    </source>
</evidence>
<organism evidence="8 9">
    <name type="scientific">Nepenthes gracilis</name>
    <name type="common">Slender pitcher plant</name>
    <dbReference type="NCBI Taxonomy" id="150966"/>
    <lineage>
        <taxon>Eukaryota</taxon>
        <taxon>Viridiplantae</taxon>
        <taxon>Streptophyta</taxon>
        <taxon>Embryophyta</taxon>
        <taxon>Tracheophyta</taxon>
        <taxon>Spermatophyta</taxon>
        <taxon>Magnoliopsida</taxon>
        <taxon>eudicotyledons</taxon>
        <taxon>Gunneridae</taxon>
        <taxon>Pentapetalae</taxon>
        <taxon>Caryophyllales</taxon>
        <taxon>Nepenthaceae</taxon>
        <taxon>Nepenthes</taxon>
    </lineage>
</organism>
<feature type="compositionally biased region" description="Basic and acidic residues" evidence="6">
    <location>
        <begin position="683"/>
        <end position="697"/>
    </location>
</feature>
<feature type="compositionally biased region" description="Polar residues" evidence="6">
    <location>
        <begin position="828"/>
        <end position="837"/>
    </location>
</feature>
<feature type="compositionally biased region" description="Acidic residues" evidence="6">
    <location>
        <begin position="1097"/>
        <end position="1120"/>
    </location>
</feature>
<feature type="compositionally biased region" description="Basic and acidic residues" evidence="6">
    <location>
        <begin position="709"/>
        <end position="718"/>
    </location>
</feature>
<protein>
    <recommendedName>
        <fullName evidence="7">Zinc finger PHD-type domain-containing protein</fullName>
    </recommendedName>
</protein>
<keyword evidence="2" id="KW-0479">Metal-binding</keyword>
<comment type="caution">
    <text evidence="8">The sequence shown here is derived from an EMBL/GenBank/DDBJ whole genome shotgun (WGS) entry which is preliminary data.</text>
</comment>
<dbReference type="EMBL" id="BSYO01000025">
    <property type="protein sequence ID" value="GMH22815.1"/>
    <property type="molecule type" value="Genomic_DNA"/>
</dbReference>
<name>A0AAD3Y099_NEPGR</name>
<dbReference type="Proteomes" id="UP001279734">
    <property type="component" value="Unassembled WGS sequence"/>
</dbReference>
<keyword evidence="9" id="KW-1185">Reference proteome</keyword>
<dbReference type="GO" id="GO:0008270">
    <property type="term" value="F:zinc ion binding"/>
    <property type="evidence" value="ECO:0007669"/>
    <property type="project" value="UniProtKB-KW"/>
</dbReference>
<feature type="compositionally biased region" description="Acidic residues" evidence="6">
    <location>
        <begin position="1038"/>
        <end position="1047"/>
    </location>
</feature>
<evidence type="ECO:0000256" key="6">
    <source>
        <dbReference type="SAM" id="MobiDB-lite"/>
    </source>
</evidence>
<evidence type="ECO:0000313" key="9">
    <source>
        <dbReference type="Proteomes" id="UP001279734"/>
    </source>
</evidence>
<gene>
    <name evidence="8" type="ORF">Nepgr_024658</name>
</gene>
<dbReference type="SUPFAM" id="SSF57903">
    <property type="entry name" value="FYVE/PHD zinc finger"/>
    <property type="match status" value="1"/>
</dbReference>
<feature type="compositionally biased region" description="Basic and acidic residues" evidence="6">
    <location>
        <begin position="222"/>
        <end position="240"/>
    </location>
</feature>
<dbReference type="InterPro" id="IPR056065">
    <property type="entry name" value="DUF7648"/>
</dbReference>
<dbReference type="InterPro" id="IPR019786">
    <property type="entry name" value="Zinc_finger_PHD-type_CS"/>
</dbReference>
<feature type="compositionally biased region" description="Basic and acidic residues" evidence="6">
    <location>
        <begin position="860"/>
        <end position="873"/>
    </location>
</feature>
<dbReference type="AlphaFoldDB" id="A0AAD3Y099"/>
<reference evidence="8" key="1">
    <citation type="submission" date="2023-05" db="EMBL/GenBank/DDBJ databases">
        <title>Nepenthes gracilis genome sequencing.</title>
        <authorList>
            <person name="Fukushima K."/>
        </authorList>
    </citation>
    <scope>NUCLEOTIDE SEQUENCE</scope>
    <source>
        <strain evidence="8">SING2019-196</strain>
    </source>
</reference>
<feature type="compositionally biased region" description="Basic and acidic residues" evidence="6">
    <location>
        <begin position="420"/>
        <end position="432"/>
    </location>
</feature>
<dbReference type="SMART" id="SM00249">
    <property type="entry name" value="PHD"/>
    <property type="match status" value="1"/>
</dbReference>
<keyword evidence="3" id="KW-0863">Zinc-finger</keyword>
<dbReference type="PANTHER" id="PTHR14571:SF9">
    <property type="entry name" value="HISTONE-LYSINE N-METHYLTRANSFERASE SET-26-RELATED"/>
    <property type="match status" value="1"/>
</dbReference>
<feature type="compositionally biased region" description="Polar residues" evidence="6">
    <location>
        <begin position="1131"/>
        <end position="1142"/>
    </location>
</feature>
<keyword evidence="4" id="KW-0862">Zinc</keyword>
<feature type="region of interest" description="Disordered" evidence="6">
    <location>
        <begin position="824"/>
        <end position="887"/>
    </location>
</feature>
<feature type="compositionally biased region" description="Basic residues" evidence="6">
    <location>
        <begin position="1068"/>
        <end position="1080"/>
    </location>
</feature>
<dbReference type="Gene3D" id="3.30.40.10">
    <property type="entry name" value="Zinc/RING finger domain, C3HC4 (zinc finger)"/>
    <property type="match status" value="1"/>
</dbReference>
<dbReference type="InterPro" id="IPR013083">
    <property type="entry name" value="Znf_RING/FYVE/PHD"/>
</dbReference>
<dbReference type="PANTHER" id="PTHR14571">
    <property type="entry name" value="HISTONE-LYSINE N-METHYLTRANSFERASE SET-26-RELATED"/>
    <property type="match status" value="1"/>
</dbReference>
<evidence type="ECO:0000259" key="7">
    <source>
        <dbReference type="SMART" id="SM00249"/>
    </source>
</evidence>
<accession>A0AAD3Y099</accession>
<feature type="compositionally biased region" description="Basic and acidic residues" evidence="6">
    <location>
        <begin position="1048"/>
        <end position="1067"/>
    </location>
</feature>
<feature type="region of interest" description="Disordered" evidence="6">
    <location>
        <begin position="576"/>
        <end position="648"/>
    </location>
</feature>
<keyword evidence="5" id="KW-0539">Nucleus</keyword>
<feature type="region of interest" description="Disordered" evidence="6">
    <location>
        <begin position="916"/>
        <end position="955"/>
    </location>
</feature>